<accession>A0ABV7QR32</accession>
<keyword evidence="23" id="KW-1185">Reference proteome</keyword>
<dbReference type="Gene3D" id="2.102.10.10">
    <property type="entry name" value="Rieske [2Fe-2S] iron-sulphur domain"/>
    <property type="match status" value="1"/>
</dbReference>
<dbReference type="Pfam" id="PF00355">
    <property type="entry name" value="Rieske"/>
    <property type="match status" value="1"/>
</dbReference>
<dbReference type="InterPro" id="IPR036922">
    <property type="entry name" value="Rieske_2Fe-2S_sf"/>
</dbReference>
<keyword evidence="13" id="KW-0560">Oxidoreductase</keyword>
<evidence type="ECO:0000256" key="17">
    <source>
        <dbReference type="ARBA" id="ARBA00023157"/>
    </source>
</evidence>
<dbReference type="SUPFAM" id="SSF50022">
    <property type="entry name" value="ISP domain"/>
    <property type="match status" value="1"/>
</dbReference>
<evidence type="ECO:0000256" key="10">
    <source>
        <dbReference type="ARBA" id="ARBA00022723"/>
    </source>
</evidence>
<evidence type="ECO:0000256" key="6">
    <source>
        <dbReference type="ARBA" id="ARBA00022475"/>
    </source>
</evidence>
<protein>
    <recommendedName>
        <fullName evidence="4">Cytochrome bc1 complex Rieske iron-sulfur subunit</fullName>
    </recommendedName>
    <alternativeName>
        <fullName evidence="18">Cytochrome bc1 reductase complex subunit QcrA</fullName>
    </alternativeName>
    <alternativeName>
        <fullName evidence="19">Rieske iron-sulfur protein</fullName>
    </alternativeName>
</protein>
<dbReference type="InterPro" id="IPR014349">
    <property type="entry name" value="Rieske_Fe-S_prot"/>
</dbReference>
<evidence type="ECO:0000256" key="18">
    <source>
        <dbReference type="ARBA" id="ARBA00029586"/>
    </source>
</evidence>
<evidence type="ECO:0000313" key="23">
    <source>
        <dbReference type="Proteomes" id="UP001595764"/>
    </source>
</evidence>
<dbReference type="RefSeq" id="WP_354750247.1">
    <property type="nucleotide sequence ID" value="NZ_JBHMAY010000086.1"/>
</dbReference>
<comment type="caution">
    <text evidence="22">The sequence shown here is derived from an EMBL/GenBank/DDBJ whole genome shotgun (WGS) entry which is preliminary data.</text>
</comment>
<evidence type="ECO:0000256" key="9">
    <source>
        <dbReference type="ARBA" id="ARBA00022714"/>
    </source>
</evidence>
<evidence type="ECO:0000256" key="14">
    <source>
        <dbReference type="ARBA" id="ARBA00023004"/>
    </source>
</evidence>
<gene>
    <name evidence="22" type="ORF">ACFORO_30695</name>
</gene>
<evidence type="ECO:0000256" key="5">
    <source>
        <dbReference type="ARBA" id="ARBA00022448"/>
    </source>
</evidence>
<evidence type="ECO:0000313" key="22">
    <source>
        <dbReference type="EMBL" id="MFC3514574.1"/>
    </source>
</evidence>
<evidence type="ECO:0000256" key="4">
    <source>
        <dbReference type="ARBA" id="ARBA00015816"/>
    </source>
</evidence>
<dbReference type="PROSITE" id="PS51296">
    <property type="entry name" value="RIESKE"/>
    <property type="match status" value="1"/>
</dbReference>
<dbReference type="CDD" id="cd03467">
    <property type="entry name" value="Rieske"/>
    <property type="match status" value="1"/>
</dbReference>
<keyword evidence="15" id="KW-0411">Iron-sulfur</keyword>
<keyword evidence="10" id="KW-0479">Metal-binding</keyword>
<feature type="domain" description="Rieske" evidence="21">
    <location>
        <begin position="271"/>
        <end position="365"/>
    </location>
</feature>
<sequence>MSAEGPKPPSEAELAEMDRDELLKLGGQLDGVEIVDYPEPWPVEGTRAERRAQRLVAFWFSLSALAGLAFVVVMAWPKWWEYKDPSDPSGHSTYSLYTPALGVTLGLAVLSLGIGVILYTKKFVPHETSVQQRSDGPSTAVDRATILAHLADAGTRNGIARRSLIKRTAGAGAGALGLAVAALPIASFIKDPWKDTENKDGLWHTGWLPNFKGEKVYLRRNTGNLEADVKEGVALVKAEDLDAGAMETVFPYRESEKGDEKALSEALMRVDNPVMLIRLRPTDASRVVKRKGQEDYNFGDYYAYTKICSHVGCPTSLYEQRTNRILCPCHQSQFDALHYAKPIFGPATRPLAQLPITVDEEGYLIAKGDFNEAIGPAFWERKS</sequence>
<reference evidence="23" key="1">
    <citation type="journal article" date="2019" name="Int. J. Syst. Evol. Microbiol.">
        <title>The Global Catalogue of Microorganisms (GCM) 10K type strain sequencing project: providing services to taxonomists for standard genome sequencing and annotation.</title>
        <authorList>
            <consortium name="The Broad Institute Genomics Platform"/>
            <consortium name="The Broad Institute Genome Sequencing Center for Infectious Disease"/>
            <person name="Wu L."/>
            <person name="Ma J."/>
        </authorList>
    </citation>
    <scope>NUCLEOTIDE SEQUENCE [LARGE SCALE GENOMIC DNA]</scope>
    <source>
        <strain evidence="23">CGMCC 4.7682</strain>
    </source>
</reference>
<keyword evidence="8 20" id="KW-0812">Transmembrane</keyword>
<evidence type="ECO:0000256" key="12">
    <source>
        <dbReference type="ARBA" id="ARBA00022989"/>
    </source>
</evidence>
<evidence type="ECO:0000256" key="11">
    <source>
        <dbReference type="ARBA" id="ARBA00022982"/>
    </source>
</evidence>
<evidence type="ECO:0000256" key="13">
    <source>
        <dbReference type="ARBA" id="ARBA00023002"/>
    </source>
</evidence>
<name>A0ABV7QR32_9PSEU</name>
<evidence type="ECO:0000256" key="20">
    <source>
        <dbReference type="SAM" id="Phobius"/>
    </source>
</evidence>
<evidence type="ECO:0000256" key="19">
    <source>
        <dbReference type="ARBA" id="ARBA00032409"/>
    </source>
</evidence>
<keyword evidence="12 20" id="KW-1133">Transmembrane helix</keyword>
<dbReference type="Pfam" id="PF19297">
    <property type="entry name" value="QcrA_N"/>
    <property type="match status" value="1"/>
</dbReference>
<keyword evidence="17" id="KW-1015">Disulfide bond</keyword>
<evidence type="ECO:0000256" key="1">
    <source>
        <dbReference type="ARBA" id="ARBA00002494"/>
    </source>
</evidence>
<keyword evidence="5" id="KW-0813">Transport</keyword>
<keyword evidence="11" id="KW-0249">Electron transport</keyword>
<dbReference type="InterPro" id="IPR017941">
    <property type="entry name" value="Rieske_2Fe-2S"/>
</dbReference>
<feature type="transmembrane region" description="Helical" evidence="20">
    <location>
        <begin position="169"/>
        <end position="189"/>
    </location>
</feature>
<dbReference type="PANTHER" id="PTHR10134">
    <property type="entry name" value="CYTOCHROME B-C1 COMPLEX SUBUNIT RIESKE, MITOCHONDRIAL"/>
    <property type="match status" value="1"/>
</dbReference>
<comment type="subcellular location">
    <subcellularLocation>
        <location evidence="2">Cell membrane</location>
        <topology evidence="2">Multi-pass membrane protein</topology>
    </subcellularLocation>
</comment>
<evidence type="ECO:0000256" key="3">
    <source>
        <dbReference type="ARBA" id="ARBA00010651"/>
    </source>
</evidence>
<evidence type="ECO:0000256" key="16">
    <source>
        <dbReference type="ARBA" id="ARBA00023136"/>
    </source>
</evidence>
<proteinExistence type="inferred from homology"/>
<evidence type="ECO:0000256" key="2">
    <source>
        <dbReference type="ARBA" id="ARBA00004651"/>
    </source>
</evidence>
<feature type="transmembrane region" description="Helical" evidence="20">
    <location>
        <begin position="56"/>
        <end position="76"/>
    </location>
</feature>
<comment type="similarity">
    <text evidence="3">Belongs to the Rieske iron-sulfur protein family.</text>
</comment>
<evidence type="ECO:0000256" key="15">
    <source>
        <dbReference type="ARBA" id="ARBA00023014"/>
    </source>
</evidence>
<keyword evidence="9" id="KW-0001">2Fe-2S</keyword>
<keyword evidence="16 20" id="KW-0472">Membrane</keyword>
<organism evidence="22 23">
    <name type="scientific">Amycolatopsis halotolerans</name>
    <dbReference type="NCBI Taxonomy" id="330083"/>
    <lineage>
        <taxon>Bacteria</taxon>
        <taxon>Bacillati</taxon>
        <taxon>Actinomycetota</taxon>
        <taxon>Actinomycetes</taxon>
        <taxon>Pseudonocardiales</taxon>
        <taxon>Pseudonocardiaceae</taxon>
        <taxon>Amycolatopsis</taxon>
    </lineage>
</organism>
<keyword evidence="14" id="KW-0408">Iron</keyword>
<dbReference type="EMBL" id="JBHRWI010000042">
    <property type="protein sequence ID" value="MFC3514574.1"/>
    <property type="molecule type" value="Genomic_DNA"/>
</dbReference>
<evidence type="ECO:0000256" key="7">
    <source>
        <dbReference type="ARBA" id="ARBA00022660"/>
    </source>
</evidence>
<evidence type="ECO:0000259" key="21">
    <source>
        <dbReference type="PROSITE" id="PS51296"/>
    </source>
</evidence>
<evidence type="ECO:0000256" key="8">
    <source>
        <dbReference type="ARBA" id="ARBA00022692"/>
    </source>
</evidence>
<keyword evidence="6" id="KW-1003">Cell membrane</keyword>
<keyword evidence="7" id="KW-0679">Respiratory chain</keyword>
<comment type="function">
    <text evidence="1">Iron-sulfur subunit of the cytochrome bc1 complex, an essential component of the respiratory electron transport chain required for ATP synthesis. The bc1 complex catalyzes the oxidation of menaquinol and the reduction of cytochrome c in the respiratory chain. The bc1 complex operates through a Q-cycle mechanism that couples electron transfer to generation of the proton gradient that drives ATP synthesis.</text>
</comment>
<dbReference type="Proteomes" id="UP001595764">
    <property type="component" value="Unassembled WGS sequence"/>
</dbReference>
<dbReference type="InterPro" id="IPR045603">
    <property type="entry name" value="QcrA_N"/>
</dbReference>
<feature type="transmembrane region" description="Helical" evidence="20">
    <location>
        <begin position="96"/>
        <end position="119"/>
    </location>
</feature>